<dbReference type="Proteomes" id="UP001501791">
    <property type="component" value="Unassembled WGS sequence"/>
</dbReference>
<gene>
    <name evidence="1" type="ORF">GCM10009691_13490</name>
</gene>
<accession>A0ABN2BIC5</accession>
<name>A0ABN2BIC5_9MICO</name>
<dbReference type="EMBL" id="BAAALY010000006">
    <property type="protein sequence ID" value="GAA1539895.1"/>
    <property type="molecule type" value="Genomic_DNA"/>
</dbReference>
<reference evidence="1 2" key="1">
    <citation type="journal article" date="2019" name="Int. J. Syst. Evol. Microbiol.">
        <title>The Global Catalogue of Microorganisms (GCM) 10K type strain sequencing project: providing services to taxonomists for standard genome sequencing and annotation.</title>
        <authorList>
            <consortium name="The Broad Institute Genomics Platform"/>
            <consortium name="The Broad Institute Genome Sequencing Center for Infectious Disease"/>
            <person name="Wu L."/>
            <person name="Ma J."/>
        </authorList>
    </citation>
    <scope>NUCLEOTIDE SEQUENCE [LARGE SCALE GENOMIC DNA]</scope>
    <source>
        <strain evidence="1 2">JCM 13319</strain>
    </source>
</reference>
<protein>
    <submittedName>
        <fullName evidence="1">Uncharacterized protein</fullName>
    </submittedName>
</protein>
<keyword evidence="2" id="KW-1185">Reference proteome</keyword>
<comment type="caution">
    <text evidence="1">The sequence shown here is derived from an EMBL/GenBank/DDBJ whole genome shotgun (WGS) entry which is preliminary data.</text>
</comment>
<sequence>MPGFVVAVFRGSGLVGLDIASGAIGVDVSGVDGEFAPHPVRPGSASVAQRTGTRTL</sequence>
<organism evidence="1 2">
    <name type="scientific">Brevibacterium picturae</name>
    <dbReference type="NCBI Taxonomy" id="260553"/>
    <lineage>
        <taxon>Bacteria</taxon>
        <taxon>Bacillati</taxon>
        <taxon>Actinomycetota</taxon>
        <taxon>Actinomycetes</taxon>
        <taxon>Micrococcales</taxon>
        <taxon>Brevibacteriaceae</taxon>
        <taxon>Brevibacterium</taxon>
    </lineage>
</organism>
<evidence type="ECO:0000313" key="2">
    <source>
        <dbReference type="Proteomes" id="UP001501791"/>
    </source>
</evidence>
<proteinExistence type="predicted"/>
<evidence type="ECO:0000313" key="1">
    <source>
        <dbReference type="EMBL" id="GAA1539895.1"/>
    </source>
</evidence>